<dbReference type="InterPro" id="IPR023750">
    <property type="entry name" value="RbsD-like_sf"/>
</dbReference>
<comment type="catalytic activity">
    <reaction evidence="1">
        <text>beta-D-ribopyranose = beta-D-ribofuranose</text>
        <dbReference type="Rhea" id="RHEA:25432"/>
        <dbReference type="ChEBI" id="CHEBI:27476"/>
        <dbReference type="ChEBI" id="CHEBI:47002"/>
        <dbReference type="EC" id="5.4.99.62"/>
    </reaction>
</comment>
<comment type="caution">
    <text evidence="6">The sequence shown here is derived from an EMBL/GenBank/DDBJ whole genome shotgun (WGS) entry which is preliminary data.</text>
</comment>
<dbReference type="InterPro" id="IPR023064">
    <property type="entry name" value="D-ribose_pyranase"/>
</dbReference>
<keyword evidence="3" id="KW-0963">Cytoplasm</keyword>
<evidence type="ECO:0000256" key="5">
    <source>
        <dbReference type="ARBA" id="ARBA00023277"/>
    </source>
</evidence>
<dbReference type="InterPro" id="IPR007721">
    <property type="entry name" value="RbsD_FucU"/>
</dbReference>
<name>A0A965LL28_9PROT</name>
<protein>
    <recommendedName>
        <fullName evidence="2">D-ribose pyranase</fullName>
        <ecNumber evidence="2">5.4.99.62</ecNumber>
    </recommendedName>
</protein>
<keyword evidence="5" id="KW-0119">Carbohydrate metabolism</keyword>
<evidence type="ECO:0000313" key="7">
    <source>
        <dbReference type="Proteomes" id="UP000740727"/>
    </source>
</evidence>
<dbReference type="GO" id="GO:0048029">
    <property type="term" value="F:monosaccharide binding"/>
    <property type="evidence" value="ECO:0007669"/>
    <property type="project" value="InterPro"/>
</dbReference>
<dbReference type="GO" id="GO:0019303">
    <property type="term" value="P:D-ribose catabolic process"/>
    <property type="evidence" value="ECO:0007669"/>
    <property type="project" value="TreeGrafter"/>
</dbReference>
<proteinExistence type="predicted"/>
<sequence>MMRDGIINGQLASLLARFRHVNSIAIVDGPFPSYLNVETVDLAVKKGFPTIPQILDLVLPELELSGVVMAKEFKAKVEQATVDSYQLHLEGIPIEIIDHEEFKVQVGKTIGIIHTGDPIPYSSVILKSG</sequence>
<accession>A0A965LL28</accession>
<dbReference type="EC" id="5.4.99.62" evidence="2"/>
<dbReference type="PANTHER" id="PTHR37831:SF1">
    <property type="entry name" value="D-RIBOSE PYRANASE"/>
    <property type="match status" value="1"/>
</dbReference>
<dbReference type="GO" id="GO:0062193">
    <property type="term" value="F:D-ribose pyranase activity"/>
    <property type="evidence" value="ECO:0007669"/>
    <property type="project" value="UniProtKB-EC"/>
</dbReference>
<dbReference type="AlphaFoldDB" id="A0A965LL28"/>
<evidence type="ECO:0000256" key="1">
    <source>
        <dbReference type="ARBA" id="ARBA00000223"/>
    </source>
</evidence>
<dbReference type="Pfam" id="PF05025">
    <property type="entry name" value="RbsD_FucU"/>
    <property type="match status" value="1"/>
</dbReference>
<dbReference type="GO" id="GO:0005829">
    <property type="term" value="C:cytosol"/>
    <property type="evidence" value="ECO:0007669"/>
    <property type="project" value="TreeGrafter"/>
</dbReference>
<dbReference type="EMBL" id="RFXN01000046">
    <property type="protein sequence ID" value="NBR94014.1"/>
    <property type="molecule type" value="Genomic_DNA"/>
</dbReference>
<dbReference type="GO" id="GO:0016872">
    <property type="term" value="F:intramolecular lyase activity"/>
    <property type="evidence" value="ECO:0007669"/>
    <property type="project" value="InterPro"/>
</dbReference>
<dbReference type="PANTHER" id="PTHR37831">
    <property type="entry name" value="D-RIBOSE PYRANASE"/>
    <property type="match status" value="1"/>
</dbReference>
<dbReference type="Gene3D" id="3.40.1650.10">
    <property type="entry name" value="RbsD-like domain"/>
    <property type="match status" value="1"/>
</dbReference>
<evidence type="ECO:0000256" key="2">
    <source>
        <dbReference type="ARBA" id="ARBA00012862"/>
    </source>
</evidence>
<dbReference type="SUPFAM" id="SSF102546">
    <property type="entry name" value="RbsD-like"/>
    <property type="match status" value="1"/>
</dbReference>
<dbReference type="Proteomes" id="UP000740727">
    <property type="component" value="Unassembled WGS sequence"/>
</dbReference>
<gene>
    <name evidence="6" type="ORF">EBT44_04160</name>
</gene>
<reference evidence="6" key="1">
    <citation type="submission" date="2018-10" db="EMBL/GenBank/DDBJ databases">
        <title>Iterative Subtractive Binning of Freshwater Chronoseries Metagenomes Recovers Nearly Complete Genomes from over Four Hundred Novel Species.</title>
        <authorList>
            <person name="Rodriguez-R L.M."/>
            <person name="Tsementzi D."/>
            <person name="Luo C."/>
            <person name="Konstantinidis K.T."/>
        </authorList>
    </citation>
    <scope>NUCLEOTIDE SEQUENCE</scope>
    <source>
        <strain evidence="6">WB5_2A_028</strain>
    </source>
</reference>
<evidence type="ECO:0000256" key="4">
    <source>
        <dbReference type="ARBA" id="ARBA00023235"/>
    </source>
</evidence>
<keyword evidence="4" id="KW-0413">Isomerase</keyword>
<organism evidence="6 7">
    <name type="scientific">Candidatus Fonsibacter lacus</name>
    <dbReference type="NCBI Taxonomy" id="2576439"/>
    <lineage>
        <taxon>Bacteria</taxon>
        <taxon>Pseudomonadati</taxon>
        <taxon>Pseudomonadota</taxon>
        <taxon>Alphaproteobacteria</taxon>
        <taxon>Candidatus Pelagibacterales</taxon>
        <taxon>Candidatus Pelagibacterales incertae sedis</taxon>
        <taxon>Candidatus Fonsibacter</taxon>
    </lineage>
</organism>
<evidence type="ECO:0000313" key="6">
    <source>
        <dbReference type="EMBL" id="NBR94014.1"/>
    </source>
</evidence>
<evidence type="ECO:0000256" key="3">
    <source>
        <dbReference type="ARBA" id="ARBA00022490"/>
    </source>
</evidence>